<comment type="caution">
    <text evidence="2">The sequence shown here is derived from an EMBL/GenBank/DDBJ whole genome shotgun (WGS) entry which is preliminary data.</text>
</comment>
<proteinExistence type="predicted"/>
<dbReference type="Proteomes" id="UP000605970">
    <property type="component" value="Unassembled WGS sequence"/>
</dbReference>
<organism evidence="2 3">
    <name type="scientific">Meloidogyne graminicola</name>
    <dbReference type="NCBI Taxonomy" id="189291"/>
    <lineage>
        <taxon>Eukaryota</taxon>
        <taxon>Metazoa</taxon>
        <taxon>Ecdysozoa</taxon>
        <taxon>Nematoda</taxon>
        <taxon>Chromadorea</taxon>
        <taxon>Rhabditida</taxon>
        <taxon>Tylenchina</taxon>
        <taxon>Tylenchomorpha</taxon>
        <taxon>Tylenchoidea</taxon>
        <taxon>Meloidogynidae</taxon>
        <taxon>Meloidogyninae</taxon>
        <taxon>Meloidogyne</taxon>
    </lineage>
</organism>
<keyword evidence="1" id="KW-0472">Membrane</keyword>
<evidence type="ECO:0000313" key="3">
    <source>
        <dbReference type="Proteomes" id="UP000605970"/>
    </source>
</evidence>
<keyword evidence="1" id="KW-0812">Transmembrane</keyword>
<evidence type="ECO:0000313" key="2">
    <source>
        <dbReference type="EMBL" id="KAF7635999.1"/>
    </source>
</evidence>
<keyword evidence="1" id="KW-1133">Transmembrane helix</keyword>
<gene>
    <name evidence="2" type="ORF">Mgra_00004579</name>
</gene>
<dbReference type="AlphaFoldDB" id="A0A8S9ZS83"/>
<reference evidence="2" key="1">
    <citation type="journal article" date="2020" name="Ecol. Evol.">
        <title>Genome structure and content of the rice root-knot nematode (Meloidogyne graminicola).</title>
        <authorList>
            <person name="Phan N.T."/>
            <person name="Danchin E.G.J."/>
            <person name="Klopp C."/>
            <person name="Perfus-Barbeoch L."/>
            <person name="Kozlowski D.K."/>
            <person name="Koutsovoulos G.D."/>
            <person name="Lopez-Roques C."/>
            <person name="Bouchez O."/>
            <person name="Zahm M."/>
            <person name="Besnard G."/>
            <person name="Bellafiore S."/>
        </authorList>
    </citation>
    <scope>NUCLEOTIDE SEQUENCE</scope>
    <source>
        <strain evidence="2">VN-18</strain>
    </source>
</reference>
<feature type="transmembrane region" description="Helical" evidence="1">
    <location>
        <begin position="62"/>
        <end position="86"/>
    </location>
</feature>
<accession>A0A8S9ZS83</accession>
<protein>
    <submittedName>
        <fullName evidence="2">Uncharacterized protein</fullName>
    </submittedName>
</protein>
<name>A0A8S9ZS83_9BILA</name>
<dbReference type="EMBL" id="JABEBT010000035">
    <property type="protein sequence ID" value="KAF7635999.1"/>
    <property type="molecule type" value="Genomic_DNA"/>
</dbReference>
<evidence type="ECO:0000256" key="1">
    <source>
        <dbReference type="SAM" id="Phobius"/>
    </source>
</evidence>
<sequence length="132" mass="15390">MIPGELILVRALNCTCKTIGSMCARPRGLKSPLFCINENIFKHFNEYLITPNKFCKMDINLIFFYILQMSILIGITIIIIFMALFFKKYVYKTTHKEKKISLPFTVAERFFRPNLPPPPPPEPSIFEEIELK</sequence>
<keyword evidence="3" id="KW-1185">Reference proteome</keyword>